<dbReference type="InterPro" id="IPR037523">
    <property type="entry name" value="VOC_core"/>
</dbReference>
<keyword evidence="2" id="KW-0223">Dioxygenase</keyword>
<dbReference type="PANTHER" id="PTHR36503">
    <property type="entry name" value="BLR2520 PROTEIN"/>
    <property type="match status" value="1"/>
</dbReference>
<dbReference type="AlphaFoldDB" id="B8HWF4"/>
<keyword evidence="2" id="KW-0560">Oxidoreductase</keyword>
<dbReference type="GO" id="GO:0051213">
    <property type="term" value="F:dioxygenase activity"/>
    <property type="evidence" value="ECO:0007669"/>
    <property type="project" value="UniProtKB-KW"/>
</dbReference>
<proteinExistence type="predicted"/>
<dbReference type="PROSITE" id="PS51819">
    <property type="entry name" value="VOC"/>
    <property type="match status" value="1"/>
</dbReference>
<dbReference type="SUPFAM" id="SSF54593">
    <property type="entry name" value="Glyoxalase/Bleomycin resistance protein/Dihydroxybiphenyl dioxygenase"/>
    <property type="match status" value="1"/>
</dbReference>
<dbReference type="InterPro" id="IPR029068">
    <property type="entry name" value="Glyas_Bleomycin-R_OHBP_Dase"/>
</dbReference>
<reference evidence="2" key="1">
    <citation type="submission" date="2009-01" db="EMBL/GenBank/DDBJ databases">
        <title>Complete sequence of chromosome Cyanothece sp. PCC 7425.</title>
        <authorList>
            <consortium name="US DOE Joint Genome Institute"/>
            <person name="Lucas S."/>
            <person name="Copeland A."/>
            <person name="Lapidus A."/>
            <person name="Glavina del Rio T."/>
            <person name="Dalin E."/>
            <person name="Tice H."/>
            <person name="Bruce D."/>
            <person name="Goodwin L."/>
            <person name="Pitluck S."/>
            <person name="Sims D."/>
            <person name="Meineke L."/>
            <person name="Brettin T."/>
            <person name="Detter J.C."/>
            <person name="Han C."/>
            <person name="Larimer F."/>
            <person name="Land M."/>
            <person name="Hauser L."/>
            <person name="Kyrpides N."/>
            <person name="Ovchinnikova G."/>
            <person name="Liberton M."/>
            <person name="Stoeckel J."/>
            <person name="Banerjee A."/>
            <person name="Singh A."/>
            <person name="Page L."/>
            <person name="Sato H."/>
            <person name="Zhao L."/>
            <person name="Sherman L."/>
            <person name="Pakrasi H."/>
            <person name="Richardson P."/>
        </authorList>
    </citation>
    <scope>NUCLEOTIDE SEQUENCE</scope>
    <source>
        <strain evidence="2">PCC 7425</strain>
    </source>
</reference>
<name>B8HWF4_CYAP4</name>
<protein>
    <submittedName>
        <fullName evidence="2">Glyoxalase/bleomycin resistance protein/dioxygenase</fullName>
    </submittedName>
</protein>
<sequence length="136" mass="15284">MNFDPMMEIDYIALFVADVQCSLAFYRDGLGFSFSKPATAEGVEGRSGSLRIGLYDRLWLERLFGARGKQPISGYPILLSMSVPDLDATYQQLLAKGIQTLTPPQQMNWGQRLFFLEDPDGNLLEIVQQRSPSEIC</sequence>
<dbReference type="PANTHER" id="PTHR36503:SF3">
    <property type="entry name" value="BLR0126 PROTEIN"/>
    <property type="match status" value="1"/>
</dbReference>
<dbReference type="InterPro" id="IPR004360">
    <property type="entry name" value="Glyas_Fos-R_dOase_dom"/>
</dbReference>
<feature type="domain" description="VOC" evidence="1">
    <location>
        <begin position="8"/>
        <end position="129"/>
    </location>
</feature>
<accession>B8HWF4</accession>
<dbReference type="STRING" id="395961.Cyan7425_4066"/>
<dbReference type="Pfam" id="PF00903">
    <property type="entry name" value="Glyoxalase"/>
    <property type="match status" value="1"/>
</dbReference>
<evidence type="ECO:0000313" key="2">
    <source>
        <dbReference type="EMBL" id="ACL46380.1"/>
    </source>
</evidence>
<dbReference type="Gene3D" id="3.10.180.10">
    <property type="entry name" value="2,3-Dihydroxybiphenyl 1,2-Dioxygenase, domain 1"/>
    <property type="match status" value="1"/>
</dbReference>
<dbReference type="HOGENOM" id="CLU_046006_18_3_3"/>
<dbReference type="EMBL" id="CP001344">
    <property type="protein sequence ID" value="ACL46380.1"/>
    <property type="molecule type" value="Genomic_DNA"/>
</dbReference>
<dbReference type="KEGG" id="cyn:Cyan7425_4066"/>
<evidence type="ECO:0000259" key="1">
    <source>
        <dbReference type="PROSITE" id="PS51819"/>
    </source>
</evidence>
<organism evidence="2">
    <name type="scientific">Cyanothece sp. (strain PCC 7425 / ATCC 29141)</name>
    <dbReference type="NCBI Taxonomy" id="395961"/>
    <lineage>
        <taxon>Bacteria</taxon>
        <taxon>Bacillati</taxon>
        <taxon>Cyanobacteriota</taxon>
        <taxon>Cyanophyceae</taxon>
        <taxon>Gomontiellales</taxon>
        <taxon>Cyanothecaceae</taxon>
        <taxon>Cyanothece</taxon>
    </lineage>
</organism>
<dbReference type="eggNOG" id="COG0346">
    <property type="taxonomic scope" value="Bacteria"/>
</dbReference>
<gene>
    <name evidence="2" type="ordered locus">Cyan7425_4066</name>
</gene>